<protein>
    <submittedName>
        <fullName evidence="1">Uncharacterized protein</fullName>
    </submittedName>
</protein>
<accession>A0A150J3Y8</accession>
<proteinExistence type="predicted"/>
<name>A0A150J3Y8_9EURY</name>
<evidence type="ECO:0000313" key="2">
    <source>
        <dbReference type="Proteomes" id="UP000075578"/>
    </source>
</evidence>
<dbReference type="Proteomes" id="UP000075578">
    <property type="component" value="Unassembled WGS sequence"/>
</dbReference>
<gene>
    <name evidence="1" type="ORF">AMQ74_00931</name>
</gene>
<evidence type="ECO:0000313" key="1">
    <source>
        <dbReference type="EMBL" id="KYC51931.1"/>
    </source>
</evidence>
<organism evidence="1 2">
    <name type="scientific">Candidatus Methanofastidiosum methylothiophilum</name>
    <dbReference type="NCBI Taxonomy" id="1705564"/>
    <lineage>
        <taxon>Archaea</taxon>
        <taxon>Methanobacteriati</taxon>
        <taxon>Methanobacteriota</taxon>
        <taxon>Stenosarchaea group</taxon>
        <taxon>Candidatus Methanofastidiosia</taxon>
        <taxon>Candidatus Methanofastidiosales</taxon>
        <taxon>Candidatus Methanofastidiosaceae</taxon>
        <taxon>Candidatus Methanofastidiosum</taxon>
    </lineage>
</organism>
<comment type="caution">
    <text evidence="1">The sequence shown here is derived from an EMBL/GenBank/DDBJ whole genome shotgun (WGS) entry which is preliminary data.</text>
</comment>
<sequence>MGNINLLPKDLNRILIYKNLLTSYYLTNYFEVI</sequence>
<reference evidence="1 2" key="1">
    <citation type="journal article" date="2016" name="ISME J.">
        <title>Chasing the elusive Euryarchaeota class WSA2: genomes reveal a uniquely fastidious methyl-reducing methanogen.</title>
        <authorList>
            <person name="Nobu M.K."/>
            <person name="Narihiro T."/>
            <person name="Kuroda K."/>
            <person name="Mei R."/>
            <person name="Liu W.T."/>
        </authorList>
    </citation>
    <scope>NUCLEOTIDE SEQUENCE [LARGE SCALE GENOMIC DNA]</scope>
    <source>
        <strain evidence="1">U1lsi0528_Bin089</strain>
    </source>
</reference>
<dbReference type="AlphaFoldDB" id="A0A150J3Y8"/>
<dbReference type="EMBL" id="LNGD01000048">
    <property type="protein sequence ID" value="KYC51931.1"/>
    <property type="molecule type" value="Genomic_DNA"/>
</dbReference>